<evidence type="ECO:0000313" key="2">
    <source>
        <dbReference type="Proteomes" id="UP000051302"/>
    </source>
</evidence>
<organism evidence="1 2">
    <name type="scientific">Companilactobacillus nantensis DSM 16982</name>
    <dbReference type="NCBI Taxonomy" id="1423774"/>
    <lineage>
        <taxon>Bacteria</taxon>
        <taxon>Bacillati</taxon>
        <taxon>Bacillota</taxon>
        <taxon>Bacilli</taxon>
        <taxon>Lactobacillales</taxon>
        <taxon>Lactobacillaceae</taxon>
        <taxon>Companilactobacillus</taxon>
    </lineage>
</organism>
<reference evidence="1 2" key="1">
    <citation type="journal article" date="2015" name="Genome Announc.">
        <title>Expanding the biotechnology potential of lactobacilli through comparative genomics of 213 strains and associated genera.</title>
        <authorList>
            <person name="Sun Z."/>
            <person name="Harris H.M."/>
            <person name="McCann A."/>
            <person name="Guo C."/>
            <person name="Argimon S."/>
            <person name="Zhang W."/>
            <person name="Yang X."/>
            <person name="Jeffery I.B."/>
            <person name="Cooney J.C."/>
            <person name="Kagawa T.F."/>
            <person name="Liu W."/>
            <person name="Song Y."/>
            <person name="Salvetti E."/>
            <person name="Wrobel A."/>
            <person name="Rasinkangas P."/>
            <person name="Parkhill J."/>
            <person name="Rea M.C."/>
            <person name="O'Sullivan O."/>
            <person name="Ritari J."/>
            <person name="Douillard F.P."/>
            <person name="Paul Ross R."/>
            <person name="Yang R."/>
            <person name="Briner A.E."/>
            <person name="Felis G.E."/>
            <person name="de Vos W.M."/>
            <person name="Barrangou R."/>
            <person name="Klaenhammer T.R."/>
            <person name="Caufield P.W."/>
            <person name="Cui Y."/>
            <person name="Zhang H."/>
            <person name="O'Toole P.W."/>
        </authorList>
    </citation>
    <scope>NUCLEOTIDE SEQUENCE [LARGE SCALE GENOMIC DNA]</scope>
    <source>
        <strain evidence="1 2">DSM 16982</strain>
    </source>
</reference>
<gene>
    <name evidence="1" type="ORF">FD31_GL001767</name>
</gene>
<evidence type="ECO:0000313" key="1">
    <source>
        <dbReference type="EMBL" id="KRM14584.1"/>
    </source>
</evidence>
<protein>
    <submittedName>
        <fullName evidence="1">Uncharacterized protein</fullName>
    </submittedName>
</protein>
<dbReference type="Proteomes" id="UP000051302">
    <property type="component" value="Unassembled WGS sequence"/>
</dbReference>
<dbReference type="EMBL" id="AZFV01000036">
    <property type="protein sequence ID" value="KRM14584.1"/>
    <property type="molecule type" value="Genomic_DNA"/>
</dbReference>
<name>A0A0R1W9F3_9LACO</name>
<comment type="caution">
    <text evidence="1">The sequence shown here is derived from an EMBL/GenBank/DDBJ whole genome shotgun (WGS) entry which is preliminary data.</text>
</comment>
<dbReference type="AlphaFoldDB" id="A0A0R1W9F3"/>
<sequence>MYIKEDKTVENKTDKGTRSYDLDKIDDVLCELDDAKIRINALMDYNLKLRRLNDQQVNKNLMSHEYSRLSPIMELLNTDIFESLDRAISILDAQHKNGSKK</sequence>
<accession>A0A0R1W9F3</accession>
<keyword evidence="2" id="KW-1185">Reference proteome</keyword>
<proteinExistence type="predicted"/>
<dbReference type="PATRIC" id="fig|1423774.3.peg.1833"/>
<dbReference type="STRING" id="1423774.FD31_GL001767"/>